<sequence>MLLHSTQEISPMLPVFLSFQPELVFCLVFPRFTFCPTFFWLHFPTFHICSHHFASSAFW</sequence>
<dbReference type="Proteomes" id="UP000234681">
    <property type="component" value="Chromosome 13"/>
</dbReference>
<gene>
    <name evidence="1" type="primary">RGD1563935_predicted</name>
    <name evidence="1" type="ORF">rCG_46049</name>
</gene>
<dbReference type="AlphaFoldDB" id="A6IDP3"/>
<dbReference type="EMBL" id="CH473958">
    <property type="protein sequence ID" value="EDM09254.1"/>
    <property type="molecule type" value="Genomic_DNA"/>
</dbReference>
<organism evidence="1 2">
    <name type="scientific">Rattus norvegicus</name>
    <name type="common">Rat</name>
    <dbReference type="NCBI Taxonomy" id="10116"/>
    <lineage>
        <taxon>Eukaryota</taxon>
        <taxon>Metazoa</taxon>
        <taxon>Chordata</taxon>
        <taxon>Craniata</taxon>
        <taxon>Vertebrata</taxon>
        <taxon>Euteleostomi</taxon>
        <taxon>Mammalia</taxon>
        <taxon>Eutheria</taxon>
        <taxon>Euarchontoglires</taxon>
        <taxon>Glires</taxon>
        <taxon>Rodentia</taxon>
        <taxon>Myomorpha</taxon>
        <taxon>Muroidea</taxon>
        <taxon>Muridae</taxon>
        <taxon>Murinae</taxon>
        <taxon>Rattus</taxon>
    </lineage>
</organism>
<accession>A6IDP3</accession>
<evidence type="ECO:0000313" key="1">
    <source>
        <dbReference type="EMBL" id="EDM09254.1"/>
    </source>
</evidence>
<protein>
    <submittedName>
        <fullName evidence="1">Similar to EWS/FLI1 activated transcript 2 (Predicted)</fullName>
    </submittedName>
</protein>
<reference evidence="1 2" key="1">
    <citation type="submission" date="2005-09" db="EMBL/GenBank/DDBJ databases">
        <authorList>
            <person name="Mural R.J."/>
            <person name="Li P.W."/>
            <person name="Adams M.D."/>
            <person name="Amanatides P.G."/>
            <person name="Baden-Tillson H."/>
            <person name="Barnstead M."/>
            <person name="Chin S.H."/>
            <person name="Dew I."/>
            <person name="Evans C.A."/>
            <person name="Ferriera S."/>
            <person name="Flanigan M."/>
            <person name="Fosler C."/>
            <person name="Glodek A."/>
            <person name="Gu Z."/>
            <person name="Holt R.A."/>
            <person name="Jennings D."/>
            <person name="Kraft C.L."/>
            <person name="Lu F."/>
            <person name="Nguyen T."/>
            <person name="Nusskern D.R."/>
            <person name="Pfannkoch C.M."/>
            <person name="Sitter C."/>
            <person name="Sutton G.G."/>
            <person name="Venter J.C."/>
            <person name="Wang Z."/>
            <person name="Woodage T."/>
            <person name="Zheng X.H."/>
            <person name="Zhong F."/>
        </authorList>
    </citation>
    <scope>NUCLEOTIDE SEQUENCE [LARGE SCALE GENOMIC DNA]</scope>
    <source>
        <strain>BN</strain>
        <strain evidence="2">Sprague-Dawley</strain>
    </source>
</reference>
<name>A6IDP3_RAT</name>
<proteinExistence type="predicted"/>
<evidence type="ECO:0000313" key="2">
    <source>
        <dbReference type="Proteomes" id="UP000234681"/>
    </source>
</evidence>